<feature type="chain" id="PRO_5046816855" evidence="1">
    <location>
        <begin position="18"/>
        <end position="114"/>
    </location>
</feature>
<comment type="caution">
    <text evidence="2">The sequence shown here is derived from an EMBL/GenBank/DDBJ whole genome shotgun (WGS) entry which is preliminary data.</text>
</comment>
<protein>
    <submittedName>
        <fullName evidence="2">Uncharacterized protein</fullName>
    </submittedName>
</protein>
<dbReference type="EMBL" id="JBBPBN010000021">
    <property type="protein sequence ID" value="KAK9015153.1"/>
    <property type="molecule type" value="Genomic_DNA"/>
</dbReference>
<sequence length="114" mass="13060">MVVLAFPFLGFFHTSETSLVISSCDTLLLEFIHIYRDIYIILVPEESVLVLKFRVCSQGAGELSGFPERWRRTSLDFTTLNFACFSYQQFIPLSASAGDALRFKEENFEKFDAI</sequence>
<evidence type="ECO:0000313" key="3">
    <source>
        <dbReference type="Proteomes" id="UP001396334"/>
    </source>
</evidence>
<feature type="signal peptide" evidence="1">
    <location>
        <begin position="1"/>
        <end position="17"/>
    </location>
</feature>
<keyword evidence="1" id="KW-0732">Signal</keyword>
<proteinExistence type="predicted"/>
<keyword evidence="3" id="KW-1185">Reference proteome</keyword>
<organism evidence="2 3">
    <name type="scientific">Hibiscus sabdariffa</name>
    <name type="common">roselle</name>
    <dbReference type="NCBI Taxonomy" id="183260"/>
    <lineage>
        <taxon>Eukaryota</taxon>
        <taxon>Viridiplantae</taxon>
        <taxon>Streptophyta</taxon>
        <taxon>Embryophyta</taxon>
        <taxon>Tracheophyta</taxon>
        <taxon>Spermatophyta</taxon>
        <taxon>Magnoliopsida</taxon>
        <taxon>eudicotyledons</taxon>
        <taxon>Gunneridae</taxon>
        <taxon>Pentapetalae</taxon>
        <taxon>rosids</taxon>
        <taxon>malvids</taxon>
        <taxon>Malvales</taxon>
        <taxon>Malvaceae</taxon>
        <taxon>Malvoideae</taxon>
        <taxon>Hibiscus</taxon>
    </lineage>
</organism>
<evidence type="ECO:0000313" key="2">
    <source>
        <dbReference type="EMBL" id="KAK9015153.1"/>
    </source>
</evidence>
<name>A0ABR2RQ83_9ROSI</name>
<dbReference type="Proteomes" id="UP001396334">
    <property type="component" value="Unassembled WGS sequence"/>
</dbReference>
<evidence type="ECO:0000256" key="1">
    <source>
        <dbReference type="SAM" id="SignalP"/>
    </source>
</evidence>
<gene>
    <name evidence="2" type="ORF">V6N11_006274</name>
</gene>
<reference evidence="2 3" key="1">
    <citation type="journal article" date="2024" name="G3 (Bethesda)">
        <title>Genome assembly of Hibiscus sabdariffa L. provides insights into metabolisms of medicinal natural products.</title>
        <authorList>
            <person name="Kim T."/>
        </authorList>
    </citation>
    <scope>NUCLEOTIDE SEQUENCE [LARGE SCALE GENOMIC DNA]</scope>
    <source>
        <strain evidence="2">TK-2024</strain>
        <tissue evidence="2">Old leaves</tissue>
    </source>
</reference>
<accession>A0ABR2RQ83</accession>